<keyword evidence="2" id="KW-1185">Reference proteome</keyword>
<sequence length="120" mass="13512">MAYRKPLFSSTRPVNHVLPNTMSKCFQVLGSDSSNWLAVDLMDRFQIDSIVLHGHTNFWLESANHSLLTLLQMACSGANEPCSVGYLIKSESGILMIQNARQRNPFNGLFHGFWNLEQVA</sequence>
<evidence type="ECO:0000313" key="1">
    <source>
        <dbReference type="EMBL" id="VEL13279.1"/>
    </source>
</evidence>
<dbReference type="AlphaFoldDB" id="A0A448WJJ3"/>
<accession>A0A448WJJ3</accession>
<name>A0A448WJJ3_9PLAT</name>
<comment type="caution">
    <text evidence="1">The sequence shown here is derived from an EMBL/GenBank/DDBJ whole genome shotgun (WGS) entry which is preliminary data.</text>
</comment>
<organism evidence="1 2">
    <name type="scientific">Protopolystoma xenopodis</name>
    <dbReference type="NCBI Taxonomy" id="117903"/>
    <lineage>
        <taxon>Eukaryota</taxon>
        <taxon>Metazoa</taxon>
        <taxon>Spiralia</taxon>
        <taxon>Lophotrochozoa</taxon>
        <taxon>Platyhelminthes</taxon>
        <taxon>Monogenea</taxon>
        <taxon>Polyopisthocotylea</taxon>
        <taxon>Polystomatidea</taxon>
        <taxon>Polystomatidae</taxon>
        <taxon>Protopolystoma</taxon>
    </lineage>
</organism>
<protein>
    <submittedName>
        <fullName evidence="1">Uncharacterized protein</fullName>
    </submittedName>
</protein>
<dbReference type="EMBL" id="CAAALY010017292">
    <property type="protein sequence ID" value="VEL13279.1"/>
    <property type="molecule type" value="Genomic_DNA"/>
</dbReference>
<reference evidence="1" key="1">
    <citation type="submission" date="2018-11" db="EMBL/GenBank/DDBJ databases">
        <authorList>
            <consortium name="Pathogen Informatics"/>
        </authorList>
    </citation>
    <scope>NUCLEOTIDE SEQUENCE</scope>
</reference>
<dbReference type="Proteomes" id="UP000784294">
    <property type="component" value="Unassembled WGS sequence"/>
</dbReference>
<evidence type="ECO:0000313" key="2">
    <source>
        <dbReference type="Proteomes" id="UP000784294"/>
    </source>
</evidence>
<proteinExistence type="predicted"/>
<gene>
    <name evidence="1" type="ORF">PXEA_LOCUS6719</name>
</gene>